<dbReference type="GO" id="GO:0008270">
    <property type="term" value="F:zinc ion binding"/>
    <property type="evidence" value="ECO:0007669"/>
    <property type="project" value="InterPro"/>
</dbReference>
<dbReference type="EMBL" id="KV427615">
    <property type="protein sequence ID" value="KZT08338.1"/>
    <property type="molecule type" value="Genomic_DNA"/>
</dbReference>
<dbReference type="PANTHER" id="PTHR37534:SF20">
    <property type="entry name" value="PRO1A C6 ZINK-FINGER PROTEIN"/>
    <property type="match status" value="1"/>
</dbReference>
<dbReference type="OrthoDB" id="5419315at2759"/>
<dbReference type="PROSITE" id="PS00463">
    <property type="entry name" value="ZN2_CY6_FUNGAL_1"/>
    <property type="match status" value="1"/>
</dbReference>
<reference evidence="5 6" key="1">
    <citation type="journal article" date="2016" name="Mol. Biol. Evol.">
        <title>Comparative Genomics of Early-Diverging Mushroom-Forming Fungi Provides Insights into the Origins of Lignocellulose Decay Capabilities.</title>
        <authorList>
            <person name="Nagy L.G."/>
            <person name="Riley R."/>
            <person name="Tritt A."/>
            <person name="Adam C."/>
            <person name="Daum C."/>
            <person name="Floudas D."/>
            <person name="Sun H."/>
            <person name="Yadav J.S."/>
            <person name="Pangilinan J."/>
            <person name="Larsson K.H."/>
            <person name="Matsuura K."/>
            <person name="Barry K."/>
            <person name="Labutti K."/>
            <person name="Kuo R."/>
            <person name="Ohm R.A."/>
            <person name="Bhattacharya S.S."/>
            <person name="Shirouzu T."/>
            <person name="Yoshinaga Y."/>
            <person name="Martin F.M."/>
            <person name="Grigoriev I.V."/>
            <person name="Hibbett D.S."/>
        </authorList>
    </citation>
    <scope>NUCLEOTIDE SEQUENCE [LARGE SCALE GENOMIC DNA]</scope>
    <source>
        <strain evidence="5 6">93-53</strain>
    </source>
</reference>
<dbReference type="Pfam" id="PF11951">
    <property type="entry name" value="Fungal_trans_2"/>
    <property type="match status" value="1"/>
</dbReference>
<name>A0A165F409_9APHY</name>
<evidence type="ECO:0000259" key="4">
    <source>
        <dbReference type="PROSITE" id="PS50048"/>
    </source>
</evidence>
<dbReference type="RefSeq" id="XP_040766078.1">
    <property type="nucleotide sequence ID" value="XM_040906297.1"/>
</dbReference>
<feature type="domain" description="Zn(2)-C6 fungal-type" evidence="4">
    <location>
        <begin position="73"/>
        <end position="103"/>
    </location>
</feature>
<dbReference type="InterPro" id="IPR021858">
    <property type="entry name" value="Fun_TF"/>
</dbReference>
<dbReference type="STRING" id="1314785.A0A165F409"/>
<protein>
    <recommendedName>
        <fullName evidence="4">Zn(2)-C6 fungal-type domain-containing protein</fullName>
    </recommendedName>
</protein>
<dbReference type="SUPFAM" id="SSF57701">
    <property type="entry name" value="Zn2/Cys6 DNA-binding domain"/>
    <property type="match status" value="1"/>
</dbReference>
<evidence type="ECO:0000256" key="3">
    <source>
        <dbReference type="SAM" id="MobiDB-lite"/>
    </source>
</evidence>
<keyword evidence="2" id="KW-0539">Nucleus</keyword>
<dbReference type="InterPro" id="IPR001138">
    <property type="entry name" value="Zn2Cys6_DnaBD"/>
</dbReference>
<organism evidence="5 6">
    <name type="scientific">Laetiporus sulphureus 93-53</name>
    <dbReference type="NCBI Taxonomy" id="1314785"/>
    <lineage>
        <taxon>Eukaryota</taxon>
        <taxon>Fungi</taxon>
        <taxon>Dikarya</taxon>
        <taxon>Basidiomycota</taxon>
        <taxon>Agaricomycotina</taxon>
        <taxon>Agaricomycetes</taxon>
        <taxon>Polyporales</taxon>
        <taxon>Laetiporus</taxon>
    </lineage>
</organism>
<feature type="compositionally biased region" description="Low complexity" evidence="3">
    <location>
        <begin position="129"/>
        <end position="145"/>
    </location>
</feature>
<dbReference type="GO" id="GO:0000981">
    <property type="term" value="F:DNA-binding transcription factor activity, RNA polymerase II-specific"/>
    <property type="evidence" value="ECO:0007669"/>
    <property type="project" value="InterPro"/>
</dbReference>
<dbReference type="InterPro" id="IPR036864">
    <property type="entry name" value="Zn2-C6_fun-type_DNA-bd_sf"/>
</dbReference>
<dbReference type="CDD" id="cd00067">
    <property type="entry name" value="GAL4"/>
    <property type="match status" value="1"/>
</dbReference>
<dbReference type="Gene3D" id="4.10.240.10">
    <property type="entry name" value="Zn(2)-C6 fungal-type DNA-binding domain"/>
    <property type="match status" value="1"/>
</dbReference>
<evidence type="ECO:0000313" key="6">
    <source>
        <dbReference type="Proteomes" id="UP000076871"/>
    </source>
</evidence>
<dbReference type="SMART" id="SM00066">
    <property type="entry name" value="GAL4"/>
    <property type="match status" value="1"/>
</dbReference>
<dbReference type="AlphaFoldDB" id="A0A165F409"/>
<dbReference type="PANTHER" id="PTHR37534">
    <property type="entry name" value="TRANSCRIPTIONAL ACTIVATOR PROTEIN UGA3"/>
    <property type="match status" value="1"/>
</dbReference>
<comment type="subcellular location">
    <subcellularLocation>
        <location evidence="1">Nucleus</location>
    </subcellularLocation>
</comment>
<dbReference type="PROSITE" id="PS50048">
    <property type="entry name" value="ZN2_CY6_FUNGAL_2"/>
    <property type="match status" value="1"/>
</dbReference>
<dbReference type="Pfam" id="PF00172">
    <property type="entry name" value="Zn_clus"/>
    <property type="match status" value="1"/>
</dbReference>
<dbReference type="Proteomes" id="UP000076871">
    <property type="component" value="Unassembled WGS sequence"/>
</dbReference>
<sequence length="687" mass="75630">MDQTTGPLPQESLSHTFGVMSDTLHYSSPSNYVSPAYFPQSHHSTHMHAMTTSPRPESGAQRKRPKYTRSKTGCLTCRAKKIKCDEAKPNCVRCVHGQRECTWPEGVPARKKPTSKREPAADMNLDIRPSTAGSSSVSDASTPPTRDITPPTKREPMEVNIPSLASRRHSEPMLQLPTVATDASAARRTSLISSSAPSHAYPLHPSAHTQMLPAIPEFSTSYSAHQSYHSAYPVNSHHMQTPSLVLPRATPHHGHFSSQRHIDVSSNTPSWPAPLMQPDPLEPYFTSVQERTLIRHYCDNAMSIIMAFPHENPVVAANLQFVFDHVGGSDSAVESLRMALLGTAAVHQSFMFSRVGQRGADEAMQLALSFRNKSKRLLAAACSTSDGLQSDVALGAAVAIVLIDIFSAGQNWAATLNLAKSLIHMRGGPAVLLARSPHSKPGTVSGVWRARLLLEIVAVYELFGCLANGQEPTLLSPNVSSWWVENANANDSRSYVEKVFGMSRQLIPLLARVIAFVARVLHKRSRIKELGDTMTDADDANNARALYALLDNWTGRTENSPPRITMGDSVYRNVAQIMLLRDVLCLGPEDALVQQHADTVLSLCMDCGQCRMSVDLNWPVIIAGSQVFGSNRARVLSIFQYFRAQCCYEIETAEHIVLQVWKRLDEKMPGADWRSVLSDHDLRALIL</sequence>
<proteinExistence type="predicted"/>
<dbReference type="GeneID" id="63823326"/>
<feature type="region of interest" description="Disordered" evidence="3">
    <location>
        <begin position="103"/>
        <end position="156"/>
    </location>
</feature>
<feature type="region of interest" description="Disordered" evidence="3">
    <location>
        <begin position="43"/>
        <end position="68"/>
    </location>
</feature>
<evidence type="ECO:0000313" key="5">
    <source>
        <dbReference type="EMBL" id="KZT08338.1"/>
    </source>
</evidence>
<evidence type="ECO:0000256" key="1">
    <source>
        <dbReference type="ARBA" id="ARBA00004123"/>
    </source>
</evidence>
<evidence type="ECO:0000256" key="2">
    <source>
        <dbReference type="ARBA" id="ARBA00023242"/>
    </source>
</evidence>
<keyword evidence="6" id="KW-1185">Reference proteome</keyword>
<gene>
    <name evidence="5" type="ORF">LAESUDRAFT_697192</name>
</gene>
<dbReference type="InParanoid" id="A0A165F409"/>
<accession>A0A165F409</accession>
<dbReference type="GO" id="GO:0005634">
    <property type="term" value="C:nucleus"/>
    <property type="evidence" value="ECO:0007669"/>
    <property type="project" value="UniProtKB-SubCell"/>
</dbReference>